<dbReference type="KEGG" id="nnu:104613318"/>
<dbReference type="InterPro" id="IPR032872">
    <property type="entry name" value="WAK_assoc_C"/>
</dbReference>
<keyword evidence="2" id="KW-0732">Signal</keyword>
<dbReference type="GO" id="GO:0016020">
    <property type="term" value="C:membrane"/>
    <property type="evidence" value="ECO:0007669"/>
    <property type="project" value="UniProtKB-SubCell"/>
</dbReference>
<keyword evidence="3" id="KW-0325">Glycoprotein</keyword>
<evidence type="ECO:0000256" key="3">
    <source>
        <dbReference type="ARBA" id="ARBA00023180"/>
    </source>
</evidence>
<evidence type="ECO:0000313" key="4">
    <source>
        <dbReference type="Proteomes" id="UP000189703"/>
    </source>
</evidence>
<protein>
    <submittedName>
        <fullName evidence="5">LEAF RUST 10 DISEASE-RESISTANCE LOCUS RECEPTOR-LIKE PROTEIN KINASE-like 1.2</fullName>
    </submittedName>
</protein>
<dbReference type="OMA" id="WNSLREP"/>
<dbReference type="GeneID" id="104613318"/>
<name>A0A1U8BQ53_NELNU</name>
<proteinExistence type="predicted"/>
<comment type="subcellular location">
    <subcellularLocation>
        <location evidence="1">Membrane</location>
        <topology evidence="1">Single-pass membrane protein</topology>
    </subcellularLocation>
</comment>
<evidence type="ECO:0000256" key="1">
    <source>
        <dbReference type="ARBA" id="ARBA00004167"/>
    </source>
</evidence>
<organism evidence="4 5">
    <name type="scientific">Nelumbo nucifera</name>
    <name type="common">Sacred lotus</name>
    <dbReference type="NCBI Taxonomy" id="4432"/>
    <lineage>
        <taxon>Eukaryota</taxon>
        <taxon>Viridiplantae</taxon>
        <taxon>Streptophyta</taxon>
        <taxon>Embryophyta</taxon>
        <taxon>Tracheophyta</taxon>
        <taxon>Spermatophyta</taxon>
        <taxon>Magnoliopsida</taxon>
        <taxon>Proteales</taxon>
        <taxon>Nelumbonaceae</taxon>
        <taxon>Nelumbo</taxon>
    </lineage>
</organism>
<sequence length="324" mass="36514">MRNQVMFNRGVSTTLMPALLVFLLFFINVDVQARNVVQECAPSSCGNVRNISYPFRLKGEPNNCGDPDYELTCDNNNDTILELNSGRYYVKQISYDRHIIRVADINLSDGNCSLPNKSLLRQDIENDRRFRADLLIGRTSASFVNCSTPIDDPKYRSLPCFATNTSNAYVLYDHQQTLSGDSGLYNSCTFISVVPAVLSNANNPSYETIQKLLQRGFDLGWSVECRNCLRKGKSCSLSEITDPLIFQCDDNWVLETIKNVMLALLRDVVLSLIALSFIARIIVVLLLMSVFLIYKLQNKQKPIIVIDKFLQPGARPRTSSLLNS</sequence>
<keyword evidence="4" id="KW-1185">Reference proteome</keyword>
<dbReference type="PANTHER" id="PTHR33138">
    <property type="entry name" value="OS01G0690200 PROTEIN"/>
    <property type="match status" value="1"/>
</dbReference>
<reference evidence="5" key="1">
    <citation type="submission" date="2025-08" db="UniProtKB">
        <authorList>
            <consortium name="RefSeq"/>
        </authorList>
    </citation>
    <scope>IDENTIFICATION</scope>
</reference>
<dbReference type="Pfam" id="PF14380">
    <property type="entry name" value="WAK_assoc"/>
    <property type="match status" value="1"/>
</dbReference>
<accession>A0A1U8BQ53</accession>
<dbReference type="PANTHER" id="PTHR33138:SF59">
    <property type="entry name" value="LEAF RUST 10 DISEASE-RESISTANCE LOCUS RECEPTOR-LIKE PROTEIN KINASE-LIKE 1.2"/>
    <property type="match status" value="1"/>
</dbReference>
<dbReference type="InterPro" id="IPR025287">
    <property type="entry name" value="WAK_GUB"/>
</dbReference>
<dbReference type="eggNOG" id="KOG1187">
    <property type="taxonomic scope" value="Eukaryota"/>
</dbReference>
<dbReference type="RefSeq" id="XP_010279392.1">
    <property type="nucleotide sequence ID" value="XM_010281090.2"/>
</dbReference>
<dbReference type="Pfam" id="PF13947">
    <property type="entry name" value="GUB_WAK_bind"/>
    <property type="match status" value="1"/>
</dbReference>
<dbReference type="AlphaFoldDB" id="A0A1U8BQ53"/>
<gene>
    <name evidence="5" type="primary">LOC104613318</name>
</gene>
<dbReference type="Proteomes" id="UP000189703">
    <property type="component" value="Unplaced"/>
</dbReference>
<dbReference type="OrthoDB" id="1146903at2759"/>
<evidence type="ECO:0000313" key="5">
    <source>
        <dbReference type="RefSeq" id="XP_010279392.1"/>
    </source>
</evidence>
<evidence type="ECO:0000256" key="2">
    <source>
        <dbReference type="ARBA" id="ARBA00022729"/>
    </source>
</evidence>
<dbReference type="GO" id="GO:0030247">
    <property type="term" value="F:polysaccharide binding"/>
    <property type="evidence" value="ECO:0007669"/>
    <property type="project" value="InterPro"/>
</dbReference>